<evidence type="ECO:0000256" key="1">
    <source>
        <dbReference type="ARBA" id="ARBA00022723"/>
    </source>
</evidence>
<dbReference type="CDD" id="cd07528">
    <property type="entry name" value="HAD_CbbY-like"/>
    <property type="match status" value="1"/>
</dbReference>
<protein>
    <submittedName>
        <fullName evidence="4">Haloacid dehalogenase-like hydrolase domain-containing protein</fullName>
    </submittedName>
</protein>
<dbReference type="Gene3D" id="3.40.50.1000">
    <property type="entry name" value="HAD superfamily/HAD-like"/>
    <property type="match status" value="1"/>
</dbReference>
<dbReference type="SFLD" id="SFLDF00035">
    <property type="entry name" value="phosphoglycolate_phosphatase"/>
    <property type="match status" value="1"/>
</dbReference>
<evidence type="ECO:0000313" key="5">
    <source>
        <dbReference type="Proteomes" id="UP000250321"/>
    </source>
</evidence>
<dbReference type="InterPro" id="IPR023198">
    <property type="entry name" value="PGP-like_dom2"/>
</dbReference>
<dbReference type="SFLD" id="SFLDG01129">
    <property type="entry name" value="C1.5:_HAD__Beta-PGM__Phosphata"/>
    <property type="match status" value="1"/>
</dbReference>
<proteinExistence type="inferred from homology"/>
<comment type="caution">
    <text evidence="4">The sequence shown here is derived from an EMBL/GenBank/DDBJ whole genome shotgun (WGS) entry which is preliminary data.</text>
</comment>
<dbReference type="OrthoDB" id="40579at2759"/>
<dbReference type="Proteomes" id="UP000250321">
    <property type="component" value="Unassembled WGS sequence"/>
</dbReference>
<accession>A0A314ZP33</accession>
<organism evidence="4 5">
    <name type="scientific">Prunus yedoensis var. nudiflora</name>
    <dbReference type="NCBI Taxonomy" id="2094558"/>
    <lineage>
        <taxon>Eukaryota</taxon>
        <taxon>Viridiplantae</taxon>
        <taxon>Streptophyta</taxon>
        <taxon>Embryophyta</taxon>
        <taxon>Tracheophyta</taxon>
        <taxon>Spermatophyta</taxon>
        <taxon>Magnoliopsida</taxon>
        <taxon>eudicotyledons</taxon>
        <taxon>Gunneridae</taxon>
        <taxon>Pentapetalae</taxon>
        <taxon>rosids</taxon>
        <taxon>fabids</taxon>
        <taxon>Rosales</taxon>
        <taxon>Rosaceae</taxon>
        <taxon>Amygdaloideae</taxon>
        <taxon>Amygdaleae</taxon>
        <taxon>Prunus</taxon>
    </lineage>
</organism>
<dbReference type="FunFam" id="3.40.50.1000:FF:000036">
    <property type="entry name" value="HAD family hydrolase"/>
    <property type="match status" value="1"/>
</dbReference>
<dbReference type="PANTHER" id="PTHR42896:SF2">
    <property type="entry name" value="CBBY-LIKE PROTEIN"/>
    <property type="match status" value="1"/>
</dbReference>
<dbReference type="Gene3D" id="1.10.150.240">
    <property type="entry name" value="Putative phosphatase, domain 2"/>
    <property type="match status" value="1"/>
</dbReference>
<dbReference type="STRING" id="2094558.A0A314ZP33"/>
<reference evidence="4 5" key="1">
    <citation type="submission" date="2018-02" db="EMBL/GenBank/DDBJ databases">
        <title>Draft genome of wild Prunus yedoensis var. nudiflora.</title>
        <authorList>
            <person name="Baek S."/>
            <person name="Kim J.-H."/>
            <person name="Choi K."/>
            <person name="Kim G.-B."/>
            <person name="Cho A."/>
            <person name="Jang H."/>
            <person name="Shin C.-H."/>
            <person name="Yu H.-J."/>
            <person name="Mun J.-H."/>
        </authorList>
    </citation>
    <scope>NUCLEOTIDE SEQUENCE [LARGE SCALE GENOMIC DNA]</scope>
    <source>
        <strain evidence="5">cv. Jeju island</strain>
        <tissue evidence="4">Leaf</tissue>
    </source>
</reference>
<dbReference type="InterPro" id="IPR044999">
    <property type="entry name" value="CbbY-like"/>
</dbReference>
<dbReference type="SFLD" id="SFLDG01135">
    <property type="entry name" value="C1.5.6:_HAD__Beta-PGM__Phospha"/>
    <property type="match status" value="1"/>
</dbReference>
<dbReference type="NCBIfam" id="TIGR01509">
    <property type="entry name" value="HAD-SF-IA-v3"/>
    <property type="match status" value="1"/>
</dbReference>
<dbReference type="InterPro" id="IPR023214">
    <property type="entry name" value="HAD_sf"/>
</dbReference>
<keyword evidence="5" id="KW-1185">Reference proteome</keyword>
<dbReference type="SUPFAM" id="SSF56784">
    <property type="entry name" value="HAD-like"/>
    <property type="match status" value="1"/>
</dbReference>
<dbReference type="GO" id="GO:0016787">
    <property type="term" value="F:hydrolase activity"/>
    <property type="evidence" value="ECO:0007669"/>
    <property type="project" value="UniProtKB-KW"/>
</dbReference>
<dbReference type="Pfam" id="PF00702">
    <property type="entry name" value="Hydrolase"/>
    <property type="match status" value="1"/>
</dbReference>
<dbReference type="SFLD" id="SFLDS00003">
    <property type="entry name" value="Haloacid_Dehalogenase"/>
    <property type="match status" value="1"/>
</dbReference>
<evidence type="ECO:0000313" key="4">
    <source>
        <dbReference type="EMBL" id="PQQ21755.1"/>
    </source>
</evidence>
<keyword evidence="2 4" id="KW-0378">Hydrolase</keyword>
<keyword evidence="1" id="KW-0479">Metal-binding</keyword>
<dbReference type="AlphaFoldDB" id="A0A314ZP33"/>
<evidence type="ECO:0000256" key="2">
    <source>
        <dbReference type="ARBA" id="ARBA00022801"/>
    </source>
</evidence>
<dbReference type="PANTHER" id="PTHR42896">
    <property type="entry name" value="XYLULOSE-1,5-BISPHOSPHATE (XUBP) PHOSPHATASE"/>
    <property type="match status" value="1"/>
</dbReference>
<comment type="similarity">
    <text evidence="3">Belongs to the HAD-like hydrolase superfamily. DOG/GPP family.</text>
</comment>
<name>A0A314ZP33_PRUYE</name>
<evidence type="ECO:0000256" key="3">
    <source>
        <dbReference type="ARBA" id="ARBA00061496"/>
    </source>
</evidence>
<dbReference type="InterPro" id="IPR036412">
    <property type="entry name" value="HAD-like_sf"/>
</dbReference>
<dbReference type="GO" id="GO:0046872">
    <property type="term" value="F:metal ion binding"/>
    <property type="evidence" value="ECO:0007669"/>
    <property type="project" value="UniProtKB-KW"/>
</dbReference>
<dbReference type="EMBL" id="PJQY01000005">
    <property type="protein sequence ID" value="PQQ21755.1"/>
    <property type="molecule type" value="Genomic_DNA"/>
</dbReference>
<dbReference type="InterPro" id="IPR006439">
    <property type="entry name" value="HAD-SF_hydro_IA"/>
</dbReference>
<sequence>MASMAVCYSLATLSSTKPLLSHKRTTSIANLKSHGRNSQSSLVGAKLAISKTTRPLSCRRFGTSSSEVTCSTSASPLPSALLFDCDGVLVDTEKDGHRVSYNETFKEKELGVTWDVDLYAELLKIGGGKERMTAYFNKTGWPKNAPKSEEERKAFVASLHKRKTELFAALIEKRLLPLRPGVVKLIDQALAEGVKVAVCSTSVEKAVSAIVTFLLGTERAEKIKIFAGDVVARKKPDPAIYVLAANTLGVDPSSCVVIEDSGIGLAAAKAAGMKCIVTKSGYTANQNFRMQMQSSTSLEIPRRSDSTWHSAEAFSSSELAQFSCKLAILKQTKFSFVNLWMKYYKELPLLRQAFGMIFSYEFFHLDLVQG</sequence>
<gene>
    <name evidence="4" type="ORF">Pyn_38154</name>
</gene>